<organism evidence="1 2">
    <name type="scientific">Russula earlei</name>
    <dbReference type="NCBI Taxonomy" id="71964"/>
    <lineage>
        <taxon>Eukaryota</taxon>
        <taxon>Fungi</taxon>
        <taxon>Dikarya</taxon>
        <taxon>Basidiomycota</taxon>
        <taxon>Agaricomycotina</taxon>
        <taxon>Agaricomycetes</taxon>
        <taxon>Russulales</taxon>
        <taxon>Russulaceae</taxon>
        <taxon>Russula</taxon>
    </lineage>
</organism>
<dbReference type="EMBL" id="JAGFNK010000080">
    <property type="protein sequence ID" value="KAI9508716.1"/>
    <property type="molecule type" value="Genomic_DNA"/>
</dbReference>
<proteinExistence type="predicted"/>
<comment type="caution">
    <text evidence="1">The sequence shown here is derived from an EMBL/GenBank/DDBJ whole genome shotgun (WGS) entry which is preliminary data.</text>
</comment>
<gene>
    <name evidence="1" type="ORF">F5148DRAFT_857596</name>
</gene>
<reference evidence="1" key="1">
    <citation type="submission" date="2021-03" db="EMBL/GenBank/DDBJ databases">
        <title>Evolutionary priming and transition to the ectomycorrhizal habit in an iconic lineage of mushroom-forming fungi: is preadaptation a requirement?</title>
        <authorList>
            <consortium name="DOE Joint Genome Institute"/>
            <person name="Looney B.P."/>
            <person name="Miyauchi S."/>
            <person name="Morin E."/>
            <person name="Drula E."/>
            <person name="Courty P.E."/>
            <person name="Chicoki N."/>
            <person name="Fauchery L."/>
            <person name="Kohler A."/>
            <person name="Kuo A."/>
            <person name="LaButti K."/>
            <person name="Pangilinan J."/>
            <person name="Lipzen A."/>
            <person name="Riley R."/>
            <person name="Andreopoulos W."/>
            <person name="He G."/>
            <person name="Johnson J."/>
            <person name="Barry K.W."/>
            <person name="Grigoriev I.V."/>
            <person name="Nagy L."/>
            <person name="Hibbett D."/>
            <person name="Henrissat B."/>
            <person name="Matheny P.B."/>
            <person name="Labbe J."/>
            <person name="Martin A.F."/>
        </authorList>
    </citation>
    <scope>NUCLEOTIDE SEQUENCE</scope>
    <source>
        <strain evidence="1">BPL698</strain>
    </source>
</reference>
<sequence>MIVSDSSPFMLTNAPPMRLPPTNDQISSIETYIADGEYQDHRFRVVKSLRPCRPLCGSLFFAAPEPLNAKVYTGLEVDVWIFGVVLYVGRCRLTIRAAGQNQTWIGLALSASILSPMGNSPFHDHLADFIFPCICSNNPI</sequence>
<accession>A0ACC0UB60</accession>
<name>A0ACC0UB60_9AGAM</name>
<keyword evidence="2" id="KW-1185">Reference proteome</keyword>
<evidence type="ECO:0000313" key="2">
    <source>
        <dbReference type="Proteomes" id="UP001207468"/>
    </source>
</evidence>
<dbReference type="Proteomes" id="UP001207468">
    <property type="component" value="Unassembled WGS sequence"/>
</dbReference>
<protein>
    <submittedName>
        <fullName evidence="1">Uncharacterized protein</fullName>
    </submittedName>
</protein>
<evidence type="ECO:0000313" key="1">
    <source>
        <dbReference type="EMBL" id="KAI9508716.1"/>
    </source>
</evidence>